<evidence type="ECO:0000313" key="8">
    <source>
        <dbReference type="EMBL" id="RDZ26410.1"/>
    </source>
</evidence>
<organism evidence="8 9">
    <name type="scientific">Lysobacter silvisoli</name>
    <dbReference type="NCBI Taxonomy" id="2293254"/>
    <lineage>
        <taxon>Bacteria</taxon>
        <taxon>Pseudomonadati</taxon>
        <taxon>Pseudomonadota</taxon>
        <taxon>Gammaproteobacteria</taxon>
        <taxon>Lysobacterales</taxon>
        <taxon>Lysobacteraceae</taxon>
        <taxon>Lysobacter</taxon>
    </lineage>
</organism>
<evidence type="ECO:0000256" key="7">
    <source>
        <dbReference type="SAM" id="Phobius"/>
    </source>
</evidence>
<dbReference type="EMBL" id="QTSU01000003">
    <property type="protein sequence ID" value="RDZ26410.1"/>
    <property type="molecule type" value="Genomic_DNA"/>
</dbReference>
<name>A0A371JXP1_9GAMM</name>
<dbReference type="PANTHER" id="PTHR33884">
    <property type="entry name" value="UPF0410 PROTEIN YMGE"/>
    <property type="match status" value="1"/>
</dbReference>
<evidence type="ECO:0000256" key="4">
    <source>
        <dbReference type="ARBA" id="ARBA00022692"/>
    </source>
</evidence>
<accession>A0A371JXP1</accession>
<dbReference type="Proteomes" id="UP000264492">
    <property type="component" value="Unassembled WGS sequence"/>
</dbReference>
<dbReference type="RefSeq" id="WP_115860401.1">
    <property type="nucleotide sequence ID" value="NZ_QTSU01000003.1"/>
</dbReference>
<evidence type="ECO:0000256" key="6">
    <source>
        <dbReference type="ARBA" id="ARBA00023136"/>
    </source>
</evidence>
<feature type="transmembrane region" description="Helical" evidence="7">
    <location>
        <begin position="6"/>
        <end position="23"/>
    </location>
</feature>
<dbReference type="GO" id="GO:0005886">
    <property type="term" value="C:plasma membrane"/>
    <property type="evidence" value="ECO:0007669"/>
    <property type="project" value="UniProtKB-SubCell"/>
</dbReference>
<gene>
    <name evidence="8" type="ORF">DX914_15525</name>
</gene>
<dbReference type="PANTHER" id="PTHR33884:SF3">
    <property type="entry name" value="UPF0410 PROTEIN YMGE"/>
    <property type="match status" value="1"/>
</dbReference>
<reference evidence="8 9" key="1">
    <citation type="submission" date="2018-08" db="EMBL/GenBank/DDBJ databases">
        <title>Lysobacter sp. zong2l5, whole genome shotgun sequence.</title>
        <authorList>
            <person name="Zhang X."/>
            <person name="Feng G."/>
            <person name="Zhu H."/>
        </authorList>
    </citation>
    <scope>NUCLEOTIDE SEQUENCE [LARGE SCALE GENOMIC DNA]</scope>
    <source>
        <strain evidence="9">zong2l5</strain>
    </source>
</reference>
<proteinExistence type="inferred from homology"/>
<keyword evidence="9" id="KW-1185">Reference proteome</keyword>
<evidence type="ECO:0000256" key="2">
    <source>
        <dbReference type="ARBA" id="ARBA00011006"/>
    </source>
</evidence>
<keyword evidence="5 7" id="KW-1133">Transmembrane helix</keyword>
<sequence>MLGIIIWLVVGGVIGWIASMIMRTDGQQGIFLNVIVGIVGAFLGGWLGGVLGLGAGDINDGNFSLTGLLLSLIGAIVLLGIVNLFRRGRVR</sequence>
<evidence type="ECO:0000256" key="5">
    <source>
        <dbReference type="ARBA" id="ARBA00022989"/>
    </source>
</evidence>
<keyword evidence="4 7" id="KW-0812">Transmembrane</keyword>
<evidence type="ECO:0000256" key="3">
    <source>
        <dbReference type="ARBA" id="ARBA00022475"/>
    </source>
</evidence>
<evidence type="ECO:0000256" key="1">
    <source>
        <dbReference type="ARBA" id="ARBA00004651"/>
    </source>
</evidence>
<comment type="similarity">
    <text evidence="2">Belongs to the UPF0410 family.</text>
</comment>
<evidence type="ECO:0000313" key="9">
    <source>
        <dbReference type="Proteomes" id="UP000264492"/>
    </source>
</evidence>
<dbReference type="Pfam" id="PF04226">
    <property type="entry name" value="Transgly_assoc"/>
    <property type="match status" value="1"/>
</dbReference>
<keyword evidence="6 7" id="KW-0472">Membrane</keyword>
<comment type="caution">
    <text evidence="8">The sequence shown here is derived from an EMBL/GenBank/DDBJ whole genome shotgun (WGS) entry which is preliminary data.</text>
</comment>
<feature type="transmembrane region" description="Helical" evidence="7">
    <location>
        <begin position="63"/>
        <end position="85"/>
    </location>
</feature>
<feature type="transmembrane region" description="Helical" evidence="7">
    <location>
        <begin position="30"/>
        <end position="51"/>
    </location>
</feature>
<dbReference type="InterPro" id="IPR007341">
    <property type="entry name" value="Transgly_assoc"/>
</dbReference>
<dbReference type="AlphaFoldDB" id="A0A371JXP1"/>
<protein>
    <submittedName>
        <fullName evidence="8">GlsB/YeaQ/YmgE family stress response membrane protein</fullName>
    </submittedName>
</protein>
<comment type="subcellular location">
    <subcellularLocation>
        <location evidence="1">Cell membrane</location>
        <topology evidence="1">Multi-pass membrane protein</topology>
    </subcellularLocation>
</comment>
<keyword evidence="3" id="KW-1003">Cell membrane</keyword>